<proteinExistence type="inferred from homology"/>
<dbReference type="Gene3D" id="3.40.50.300">
    <property type="entry name" value="P-loop containing nucleotide triphosphate hydrolases"/>
    <property type="match status" value="1"/>
</dbReference>
<dbReference type="AlphaFoldDB" id="A0A1I4E8S2"/>
<evidence type="ECO:0000256" key="10">
    <source>
        <dbReference type="RuleBase" id="RU363066"/>
    </source>
</evidence>
<evidence type="ECO:0000256" key="2">
    <source>
        <dbReference type="ARBA" id="ARBA00008420"/>
    </source>
</evidence>
<comment type="similarity">
    <text evidence="2 10">Belongs to the gluconokinase GntK/GntV family.</text>
</comment>
<dbReference type="EC" id="2.7.1.12" evidence="3 10"/>
<comment type="catalytic activity">
    <reaction evidence="9 10">
        <text>D-gluconate + ATP = 6-phospho-D-gluconate + ADP + H(+)</text>
        <dbReference type="Rhea" id="RHEA:19433"/>
        <dbReference type="ChEBI" id="CHEBI:15378"/>
        <dbReference type="ChEBI" id="CHEBI:18391"/>
        <dbReference type="ChEBI" id="CHEBI:30616"/>
        <dbReference type="ChEBI" id="CHEBI:58759"/>
        <dbReference type="ChEBI" id="CHEBI:456216"/>
        <dbReference type="EC" id="2.7.1.12"/>
    </reaction>
</comment>
<evidence type="ECO:0000313" key="12">
    <source>
        <dbReference type="Proteomes" id="UP000198804"/>
    </source>
</evidence>
<dbReference type="NCBIfam" id="TIGR01313">
    <property type="entry name" value="therm_gnt_kin"/>
    <property type="match status" value="1"/>
</dbReference>
<dbReference type="InterPro" id="IPR027417">
    <property type="entry name" value="P-loop_NTPase"/>
</dbReference>
<dbReference type="EMBL" id="FOSV01000007">
    <property type="protein sequence ID" value="SFL02155.1"/>
    <property type="molecule type" value="Genomic_DNA"/>
</dbReference>
<evidence type="ECO:0000256" key="7">
    <source>
        <dbReference type="ARBA" id="ARBA00022840"/>
    </source>
</evidence>
<evidence type="ECO:0000256" key="1">
    <source>
        <dbReference type="ARBA" id="ARBA00004761"/>
    </source>
</evidence>
<organism evidence="11 12">
    <name type="scientific">Methylorubrum salsuginis</name>
    <dbReference type="NCBI Taxonomy" id="414703"/>
    <lineage>
        <taxon>Bacteria</taxon>
        <taxon>Pseudomonadati</taxon>
        <taxon>Pseudomonadota</taxon>
        <taxon>Alphaproteobacteria</taxon>
        <taxon>Hyphomicrobiales</taxon>
        <taxon>Methylobacteriaceae</taxon>
        <taxon>Methylorubrum</taxon>
    </lineage>
</organism>
<keyword evidence="12" id="KW-1185">Reference proteome</keyword>
<accession>A0A1I4E8S2</accession>
<dbReference type="GO" id="GO:0019521">
    <property type="term" value="P:D-gluconate metabolic process"/>
    <property type="evidence" value="ECO:0007669"/>
    <property type="project" value="UniProtKB-KW"/>
</dbReference>
<evidence type="ECO:0000256" key="4">
    <source>
        <dbReference type="ARBA" id="ARBA00022679"/>
    </source>
</evidence>
<dbReference type="GO" id="GO:0005524">
    <property type="term" value="F:ATP binding"/>
    <property type="evidence" value="ECO:0007669"/>
    <property type="project" value="UniProtKB-KW"/>
</dbReference>
<evidence type="ECO:0000256" key="5">
    <source>
        <dbReference type="ARBA" id="ARBA00022741"/>
    </source>
</evidence>
<protein>
    <recommendedName>
        <fullName evidence="3 10">Gluconokinase</fullName>
        <ecNumber evidence="3 10">2.7.1.12</ecNumber>
    </recommendedName>
</protein>
<dbReference type="GO" id="GO:0046316">
    <property type="term" value="F:gluconokinase activity"/>
    <property type="evidence" value="ECO:0007669"/>
    <property type="project" value="UniProtKB-EC"/>
</dbReference>
<dbReference type="CDD" id="cd02021">
    <property type="entry name" value="GntK"/>
    <property type="match status" value="1"/>
</dbReference>
<keyword evidence="7 10" id="KW-0067">ATP-binding</keyword>
<evidence type="ECO:0000256" key="3">
    <source>
        <dbReference type="ARBA" id="ARBA00012054"/>
    </source>
</evidence>
<keyword evidence="4 10" id="KW-0808">Transferase</keyword>
<dbReference type="PANTHER" id="PTHR43442">
    <property type="entry name" value="GLUCONOKINASE-RELATED"/>
    <property type="match status" value="1"/>
</dbReference>
<evidence type="ECO:0000313" key="11">
    <source>
        <dbReference type="EMBL" id="SFL02155.1"/>
    </source>
</evidence>
<evidence type="ECO:0000256" key="9">
    <source>
        <dbReference type="ARBA" id="ARBA00048090"/>
    </source>
</evidence>
<dbReference type="FunFam" id="3.40.50.300:FF:000522">
    <property type="entry name" value="Gluconokinase"/>
    <property type="match status" value="1"/>
</dbReference>
<reference evidence="12" key="1">
    <citation type="submission" date="2016-10" db="EMBL/GenBank/DDBJ databases">
        <authorList>
            <person name="Varghese N."/>
            <person name="Submissions S."/>
        </authorList>
    </citation>
    <scope>NUCLEOTIDE SEQUENCE [LARGE SCALE GENOMIC DNA]</scope>
    <source>
        <strain evidence="12">CGMCC 1.6474</strain>
    </source>
</reference>
<dbReference type="Pfam" id="PF13671">
    <property type="entry name" value="AAA_33"/>
    <property type="match status" value="1"/>
</dbReference>
<comment type="pathway">
    <text evidence="1">Carbohydrate acid metabolism.</text>
</comment>
<sequence length="170" mass="17948">MLVVTGVSGSGKSTVASRLADRLGLPFVDGDDFHDAGSIAQMRAGHPLDDEARAPWLARIRAWIDRRIETGEGGVVACSALKRGYRRTLTDGRGAVRIVFLEGSRDLIGRRIAARRGHFMPAALLDSQFATLEPPGADETPIIVGIADGPDAIVAAVVDRLGRPLGDLGG</sequence>
<keyword evidence="8" id="KW-0311">Gluconate utilization</keyword>
<keyword evidence="6 10" id="KW-0418">Kinase</keyword>
<name>A0A1I4E8S2_9HYPH</name>
<dbReference type="InterPro" id="IPR006001">
    <property type="entry name" value="Therm_gnt_kin"/>
</dbReference>
<evidence type="ECO:0000256" key="8">
    <source>
        <dbReference type="ARBA" id="ARBA00023064"/>
    </source>
</evidence>
<dbReference type="STRING" id="414703.SAMN04488125_107158"/>
<gene>
    <name evidence="11" type="ORF">SAMN04488125_107158</name>
</gene>
<keyword evidence="5 10" id="KW-0547">Nucleotide-binding</keyword>
<dbReference type="GO" id="GO:0005737">
    <property type="term" value="C:cytoplasm"/>
    <property type="evidence" value="ECO:0007669"/>
    <property type="project" value="TreeGrafter"/>
</dbReference>
<dbReference type="Proteomes" id="UP000198804">
    <property type="component" value="Unassembled WGS sequence"/>
</dbReference>
<evidence type="ECO:0000256" key="6">
    <source>
        <dbReference type="ARBA" id="ARBA00022777"/>
    </source>
</evidence>
<dbReference type="SUPFAM" id="SSF52540">
    <property type="entry name" value="P-loop containing nucleoside triphosphate hydrolases"/>
    <property type="match status" value="1"/>
</dbReference>
<dbReference type="PANTHER" id="PTHR43442:SF3">
    <property type="entry name" value="GLUCONOKINASE-RELATED"/>
    <property type="match status" value="1"/>
</dbReference>